<name>A0A6N8F6L1_9GAMM</name>
<sequence length="204" mass="23836">MEALIRFGYGELGSPKMGALIVLLFVFLFKVIKSRIDRGREEKTTRISEMIAEIEKKGSPKYHFTVEQIFQNRFGVLIDYPVINFFLKSKTPTSDILSYIQGRRYIEFCGDYKEIRYKNKITTRRLTFKKWSLYCSYCVSFFIAIGLIVIIPQVPFDDTSSFPIYLIFVLSAFLWGYLSLDEALKPESAALLYKKYNKSLQQDK</sequence>
<feature type="transmembrane region" description="Helical" evidence="1">
    <location>
        <begin position="12"/>
        <end position="32"/>
    </location>
</feature>
<dbReference type="Proteomes" id="UP000439994">
    <property type="component" value="Unassembled WGS sequence"/>
</dbReference>
<dbReference type="OrthoDB" id="9880089at2"/>
<evidence type="ECO:0000313" key="2">
    <source>
        <dbReference type="EMBL" id="MUH71993.1"/>
    </source>
</evidence>
<evidence type="ECO:0000256" key="1">
    <source>
        <dbReference type="SAM" id="Phobius"/>
    </source>
</evidence>
<proteinExistence type="predicted"/>
<protein>
    <submittedName>
        <fullName evidence="2">Uncharacterized protein</fullName>
    </submittedName>
</protein>
<evidence type="ECO:0000313" key="3">
    <source>
        <dbReference type="Proteomes" id="UP000439994"/>
    </source>
</evidence>
<reference evidence="2 3" key="1">
    <citation type="submission" date="2019-11" db="EMBL/GenBank/DDBJ databases">
        <title>P. haliotis isolates from Z. marina roots.</title>
        <authorList>
            <person name="Cohen M."/>
            <person name="Jospin G."/>
            <person name="Eisen J.A."/>
            <person name="Coil D.A."/>
        </authorList>
    </citation>
    <scope>NUCLEOTIDE SEQUENCE [LARGE SCALE GENOMIC DNA]</scope>
    <source>
        <strain evidence="2 3">UCD-MCMsp1aY</strain>
    </source>
</reference>
<dbReference type="EMBL" id="WOCD01000003">
    <property type="protein sequence ID" value="MUH71993.1"/>
    <property type="molecule type" value="Genomic_DNA"/>
</dbReference>
<accession>A0A6N8F6L1</accession>
<feature type="transmembrane region" description="Helical" evidence="1">
    <location>
        <begin position="134"/>
        <end position="156"/>
    </location>
</feature>
<dbReference type="AlphaFoldDB" id="A0A6N8F6L1"/>
<organism evidence="2 3">
    <name type="scientific">Psychrosphaera haliotis</name>
    <dbReference type="NCBI Taxonomy" id="555083"/>
    <lineage>
        <taxon>Bacteria</taxon>
        <taxon>Pseudomonadati</taxon>
        <taxon>Pseudomonadota</taxon>
        <taxon>Gammaproteobacteria</taxon>
        <taxon>Alteromonadales</taxon>
        <taxon>Pseudoalteromonadaceae</taxon>
        <taxon>Psychrosphaera</taxon>
    </lineage>
</organism>
<keyword evidence="1" id="KW-0472">Membrane</keyword>
<keyword evidence="3" id="KW-1185">Reference proteome</keyword>
<feature type="transmembrane region" description="Helical" evidence="1">
    <location>
        <begin position="162"/>
        <end position="180"/>
    </location>
</feature>
<keyword evidence="1" id="KW-0812">Transmembrane</keyword>
<gene>
    <name evidence="2" type="ORF">GNP35_05580</name>
</gene>
<comment type="caution">
    <text evidence="2">The sequence shown here is derived from an EMBL/GenBank/DDBJ whole genome shotgun (WGS) entry which is preliminary data.</text>
</comment>
<dbReference type="RefSeq" id="WP_155695208.1">
    <property type="nucleotide sequence ID" value="NZ_WOCD01000003.1"/>
</dbReference>
<keyword evidence="1" id="KW-1133">Transmembrane helix</keyword>